<dbReference type="SMART" id="SM00184">
    <property type="entry name" value="RING"/>
    <property type="match status" value="1"/>
</dbReference>
<keyword evidence="2 4" id="KW-0863">Zinc-finger</keyword>
<reference evidence="6 7" key="1">
    <citation type="journal article" date="2015" name="Sci. Rep.">
        <title>Genome of the facultative scuticociliatosis pathogen Pseudocohnilembus persalinus provides insight into its virulence through horizontal gene transfer.</title>
        <authorList>
            <person name="Xiong J."/>
            <person name="Wang G."/>
            <person name="Cheng J."/>
            <person name="Tian M."/>
            <person name="Pan X."/>
            <person name="Warren A."/>
            <person name="Jiang C."/>
            <person name="Yuan D."/>
            <person name="Miao W."/>
        </authorList>
    </citation>
    <scope>NUCLEOTIDE SEQUENCE [LARGE SCALE GENOMIC DNA]</scope>
    <source>
        <strain evidence="6">36N120E</strain>
    </source>
</reference>
<dbReference type="PANTHER" id="PTHR47177:SF3">
    <property type="entry name" value="F18C1.6 PROTEIN"/>
    <property type="match status" value="1"/>
</dbReference>
<feature type="domain" description="RING-type" evidence="5">
    <location>
        <begin position="34"/>
        <end position="73"/>
    </location>
</feature>
<dbReference type="Proteomes" id="UP000054937">
    <property type="component" value="Unassembled WGS sequence"/>
</dbReference>
<gene>
    <name evidence="6" type="ORF">PPERSA_08116</name>
</gene>
<dbReference type="InterPro" id="IPR013083">
    <property type="entry name" value="Znf_RING/FYVE/PHD"/>
</dbReference>
<dbReference type="Pfam" id="PF13639">
    <property type="entry name" value="zf-RING_2"/>
    <property type="match status" value="1"/>
</dbReference>
<dbReference type="OrthoDB" id="1935339at2759"/>
<dbReference type="EMBL" id="LDAU01000145">
    <property type="protein sequence ID" value="KRX03041.1"/>
    <property type="molecule type" value="Genomic_DNA"/>
</dbReference>
<protein>
    <recommendedName>
        <fullName evidence="5">RING-type domain-containing protein</fullName>
    </recommendedName>
</protein>
<dbReference type="PROSITE" id="PS00518">
    <property type="entry name" value="ZF_RING_1"/>
    <property type="match status" value="1"/>
</dbReference>
<dbReference type="SUPFAM" id="SSF57850">
    <property type="entry name" value="RING/U-box"/>
    <property type="match status" value="1"/>
</dbReference>
<accession>A0A0V0QLV1</accession>
<name>A0A0V0QLV1_PSEPJ</name>
<dbReference type="Gene3D" id="3.30.40.10">
    <property type="entry name" value="Zinc/RING finger domain, C3HC4 (zinc finger)"/>
    <property type="match status" value="1"/>
</dbReference>
<dbReference type="InterPro" id="IPR001841">
    <property type="entry name" value="Znf_RING"/>
</dbReference>
<dbReference type="InParanoid" id="A0A0V0QLV1"/>
<keyword evidence="1" id="KW-0479">Metal-binding</keyword>
<dbReference type="PANTHER" id="PTHR47177">
    <property type="entry name" value="F18C1.6 PROTEIN"/>
    <property type="match status" value="1"/>
</dbReference>
<dbReference type="AlphaFoldDB" id="A0A0V0QLV1"/>
<sequence length="148" mass="17895">MGKQVISNKDLLYNNINSDREPVKTRFQKKAQLCGICYCNIEEQGLLNSCRHEFCFSCINRWSKKENTCPICKRRFINIKRKWKRKCYAKLFREFKKRQQNNIKVKYSTCCLQIMIQDKVQAKKILMIIFELKQKLIKDKCKELCPWK</sequence>
<keyword evidence="7" id="KW-1185">Reference proteome</keyword>
<dbReference type="InterPro" id="IPR017907">
    <property type="entry name" value="Znf_RING_CS"/>
</dbReference>
<evidence type="ECO:0000259" key="5">
    <source>
        <dbReference type="PROSITE" id="PS50089"/>
    </source>
</evidence>
<organism evidence="6 7">
    <name type="scientific">Pseudocohnilembus persalinus</name>
    <name type="common">Ciliate</name>
    <dbReference type="NCBI Taxonomy" id="266149"/>
    <lineage>
        <taxon>Eukaryota</taxon>
        <taxon>Sar</taxon>
        <taxon>Alveolata</taxon>
        <taxon>Ciliophora</taxon>
        <taxon>Intramacronucleata</taxon>
        <taxon>Oligohymenophorea</taxon>
        <taxon>Scuticociliatia</taxon>
        <taxon>Philasterida</taxon>
        <taxon>Pseudocohnilembidae</taxon>
        <taxon>Pseudocohnilembus</taxon>
    </lineage>
</organism>
<proteinExistence type="predicted"/>
<dbReference type="PROSITE" id="PS50089">
    <property type="entry name" value="ZF_RING_2"/>
    <property type="match status" value="1"/>
</dbReference>
<evidence type="ECO:0000256" key="2">
    <source>
        <dbReference type="ARBA" id="ARBA00022771"/>
    </source>
</evidence>
<evidence type="ECO:0000256" key="1">
    <source>
        <dbReference type="ARBA" id="ARBA00022723"/>
    </source>
</evidence>
<dbReference type="GO" id="GO:0008270">
    <property type="term" value="F:zinc ion binding"/>
    <property type="evidence" value="ECO:0007669"/>
    <property type="project" value="UniProtKB-KW"/>
</dbReference>
<dbReference type="OMA" id="KISKQNC"/>
<evidence type="ECO:0000313" key="6">
    <source>
        <dbReference type="EMBL" id="KRX03041.1"/>
    </source>
</evidence>
<comment type="caution">
    <text evidence="6">The sequence shown here is derived from an EMBL/GenBank/DDBJ whole genome shotgun (WGS) entry which is preliminary data.</text>
</comment>
<evidence type="ECO:0000256" key="4">
    <source>
        <dbReference type="PROSITE-ProRule" id="PRU00175"/>
    </source>
</evidence>
<keyword evidence="3" id="KW-0862">Zinc</keyword>
<evidence type="ECO:0000256" key="3">
    <source>
        <dbReference type="ARBA" id="ARBA00022833"/>
    </source>
</evidence>
<evidence type="ECO:0000313" key="7">
    <source>
        <dbReference type="Proteomes" id="UP000054937"/>
    </source>
</evidence>